<organism evidence="1 2">
    <name type="scientific">Candidozyma auris</name>
    <name type="common">Yeast</name>
    <name type="synonym">Candida auris</name>
    <dbReference type="NCBI Taxonomy" id="498019"/>
    <lineage>
        <taxon>Eukaryota</taxon>
        <taxon>Fungi</taxon>
        <taxon>Dikarya</taxon>
        <taxon>Ascomycota</taxon>
        <taxon>Saccharomycotina</taxon>
        <taxon>Pichiomycetes</taxon>
        <taxon>Metschnikowiaceae</taxon>
        <taxon>Candidozyma</taxon>
    </lineage>
</organism>
<gene>
    <name evidence="1" type="ORF">QG37_00153</name>
</gene>
<proteinExistence type="predicted"/>
<name>A0A0L0P8W7_CANAR</name>
<comment type="caution">
    <text evidence="1">The sequence shown here is derived from an EMBL/GenBank/DDBJ whole genome shotgun (WGS) entry which is preliminary data.</text>
</comment>
<reference evidence="2" key="1">
    <citation type="journal article" date="2015" name="BMC Genomics">
        <title>Draft genome of a commonly misdiagnosed multidrug resistant pathogen Candida auris.</title>
        <authorList>
            <person name="Chatterjee S."/>
            <person name="Alampalli S.V."/>
            <person name="Nageshan R.K."/>
            <person name="Chettiar S.T."/>
            <person name="Joshi S."/>
            <person name="Tatu U.S."/>
        </authorList>
    </citation>
    <scope>NUCLEOTIDE SEQUENCE [LARGE SCALE GENOMIC DNA]</scope>
    <source>
        <strain evidence="2">6684</strain>
    </source>
</reference>
<accession>A0A0L0P8W7</accession>
<dbReference type="EMBL" id="LGST01000002">
    <property type="protein sequence ID" value="KNE02779.1"/>
    <property type="molecule type" value="Genomic_DNA"/>
</dbReference>
<sequence length="106" mass="12032">MFTCTRRDSLAPGKQRAFSAARLEAKARKSQKLVMNFGDVRVEVADTRRDRLERGQKQQNAIKAPARGQWDVSLWLTGKAGQWAGNRQAEILTAFKLEEQVIDSDR</sequence>
<dbReference type="AlphaFoldDB" id="A0A0L0P8W7"/>
<evidence type="ECO:0000313" key="1">
    <source>
        <dbReference type="EMBL" id="KNE02779.1"/>
    </source>
</evidence>
<protein>
    <submittedName>
        <fullName evidence="1">Uncharacterized protein</fullName>
    </submittedName>
</protein>
<evidence type="ECO:0000313" key="2">
    <source>
        <dbReference type="Proteomes" id="UP000037122"/>
    </source>
</evidence>
<dbReference type="VEuPathDB" id="FungiDB:QG37_00153"/>
<dbReference type="Proteomes" id="UP000037122">
    <property type="component" value="Unassembled WGS sequence"/>
</dbReference>